<keyword evidence="1" id="KW-1133">Transmembrane helix</keyword>
<keyword evidence="1" id="KW-0472">Membrane</keyword>
<gene>
    <name evidence="3" type="ORF">H7348_00610</name>
    <name evidence="4" type="ORF">IAU68_08590</name>
</gene>
<protein>
    <submittedName>
        <fullName evidence="4">Lytic murein transglycosylase</fullName>
    </submittedName>
</protein>
<sequence>MILPRRVARGCGCVGVLAAATAVVAVVALVAWVLSAFNVESIQPKPPAPHTVPPAAAEAPPAIDVHAPGRTADQLFDWSQDIGNATNMSGQAVRAYANAALIAQEAWPECHITWNTLAGVGWVETRHGTYSGRFDTSRLDQNGYPQPPIVGPALDGEGFAKVHDTDNGEMDNDKEFDRAVGPMQFIPESWRRYGRDADGDGHANPQQIDDAALGAANLLCNSGGRTRDMATEEGWTSAIFAYNQSSDYVARVRDAAANYAMNQPAHR</sequence>
<keyword evidence="1" id="KW-0812">Transmembrane</keyword>
<feature type="domain" description="Transglycosylase SLT" evidence="2">
    <location>
        <begin position="179"/>
        <end position="225"/>
    </location>
</feature>
<dbReference type="AlphaFoldDB" id="A0A7H0JXH2"/>
<dbReference type="EMBL" id="JACMYE010000001">
    <property type="protein sequence ID" value="MBC3177822.1"/>
    <property type="molecule type" value="Genomic_DNA"/>
</dbReference>
<dbReference type="Gene3D" id="1.10.530.10">
    <property type="match status" value="1"/>
</dbReference>
<accession>A0A7H0JXH2</accession>
<evidence type="ECO:0000256" key="1">
    <source>
        <dbReference type="SAM" id="Phobius"/>
    </source>
</evidence>
<dbReference type="SUPFAM" id="SSF53955">
    <property type="entry name" value="Lysozyme-like"/>
    <property type="match status" value="1"/>
</dbReference>
<evidence type="ECO:0000313" key="6">
    <source>
        <dbReference type="Proteomes" id="UP000642876"/>
    </source>
</evidence>
<dbReference type="KEGG" id="cluj:IAU68_08590"/>
<dbReference type="RefSeq" id="WP_171192880.1">
    <property type="nucleotide sequence ID" value="NZ_CP061032.1"/>
</dbReference>
<dbReference type="InterPro" id="IPR031304">
    <property type="entry name" value="SLT_2"/>
</dbReference>
<evidence type="ECO:0000259" key="2">
    <source>
        <dbReference type="Pfam" id="PF13406"/>
    </source>
</evidence>
<dbReference type="Proteomes" id="UP000642876">
    <property type="component" value="Unassembled WGS sequence"/>
</dbReference>
<dbReference type="PANTHER" id="PTHR30163:SF8">
    <property type="entry name" value="LYTIC MUREIN TRANSGLYCOSYLASE"/>
    <property type="match status" value="1"/>
</dbReference>
<dbReference type="PANTHER" id="PTHR30163">
    <property type="entry name" value="MEMBRANE-BOUND LYTIC MUREIN TRANSGLYCOSYLASE B"/>
    <property type="match status" value="1"/>
</dbReference>
<dbReference type="Pfam" id="PF13406">
    <property type="entry name" value="SLT_2"/>
    <property type="match status" value="1"/>
</dbReference>
<dbReference type="GO" id="GO:0009253">
    <property type="term" value="P:peptidoglycan catabolic process"/>
    <property type="evidence" value="ECO:0007669"/>
    <property type="project" value="TreeGrafter"/>
</dbReference>
<dbReference type="InterPro" id="IPR043426">
    <property type="entry name" value="MltB-like"/>
</dbReference>
<dbReference type="GO" id="GO:0008933">
    <property type="term" value="F:peptidoglycan lytic transglycosylase activity"/>
    <property type="evidence" value="ECO:0007669"/>
    <property type="project" value="TreeGrafter"/>
</dbReference>
<dbReference type="Proteomes" id="UP000516235">
    <property type="component" value="Chromosome"/>
</dbReference>
<evidence type="ECO:0000313" key="3">
    <source>
        <dbReference type="EMBL" id="MBC3177822.1"/>
    </source>
</evidence>
<organism evidence="4 5">
    <name type="scientific">Corynebacterium lujinxingii</name>
    <dbReference type="NCBI Taxonomy" id="2763010"/>
    <lineage>
        <taxon>Bacteria</taxon>
        <taxon>Bacillati</taxon>
        <taxon>Actinomycetota</taxon>
        <taxon>Actinomycetes</taxon>
        <taxon>Mycobacteriales</taxon>
        <taxon>Corynebacteriaceae</taxon>
        <taxon>Corynebacterium</taxon>
    </lineage>
</organism>
<feature type="transmembrane region" description="Helical" evidence="1">
    <location>
        <begin position="12"/>
        <end position="34"/>
    </location>
</feature>
<keyword evidence="6" id="KW-1185">Reference proteome</keyword>
<proteinExistence type="predicted"/>
<dbReference type="InterPro" id="IPR023346">
    <property type="entry name" value="Lysozyme-like_dom_sf"/>
</dbReference>
<evidence type="ECO:0000313" key="4">
    <source>
        <dbReference type="EMBL" id="QNP89738.1"/>
    </source>
</evidence>
<evidence type="ECO:0000313" key="5">
    <source>
        <dbReference type="Proteomes" id="UP000516235"/>
    </source>
</evidence>
<dbReference type="CDD" id="cd13399">
    <property type="entry name" value="Slt35-like"/>
    <property type="match status" value="1"/>
</dbReference>
<name>A0A7H0JXH2_9CORY</name>
<reference evidence="5 6" key="1">
    <citation type="submission" date="2020-08" db="EMBL/GenBank/DDBJ databases">
        <title>novel species in genus Corynebacterium.</title>
        <authorList>
            <person name="Zhang G."/>
        </authorList>
    </citation>
    <scope>NUCLEOTIDE SEQUENCE [LARGE SCALE GENOMIC DNA]</scope>
    <source>
        <strain evidence="5 6">zg-917</strain>
        <strain evidence="4">Zg-917</strain>
    </source>
</reference>
<dbReference type="EMBL" id="CP061032">
    <property type="protein sequence ID" value="QNP89738.1"/>
    <property type="molecule type" value="Genomic_DNA"/>
</dbReference>